<reference evidence="1" key="1">
    <citation type="submission" date="2020-10" db="EMBL/GenBank/DDBJ databases">
        <authorList>
            <person name="Gilroy R."/>
        </authorList>
    </citation>
    <scope>NUCLEOTIDE SEQUENCE</scope>
    <source>
        <strain evidence="1">E3-2379</strain>
    </source>
</reference>
<feature type="non-terminal residue" evidence="1">
    <location>
        <position position="36"/>
    </location>
</feature>
<dbReference type="SUPFAM" id="SSF51658">
    <property type="entry name" value="Xylose isomerase-like"/>
    <property type="match status" value="1"/>
</dbReference>
<organism evidence="1 2">
    <name type="scientific">Candidatus Scybalomonas excrementavium</name>
    <dbReference type="NCBI Taxonomy" id="2840943"/>
    <lineage>
        <taxon>Bacteria</taxon>
        <taxon>Bacillati</taxon>
        <taxon>Bacillota</taxon>
        <taxon>Clostridia</taxon>
        <taxon>Lachnospirales</taxon>
        <taxon>Lachnospiraceae</taxon>
        <taxon>Lachnospiraceae incertae sedis</taxon>
        <taxon>Candidatus Scybalomonas</taxon>
    </lineage>
</organism>
<gene>
    <name evidence="1" type="ORF">IAC13_06745</name>
</gene>
<reference evidence="1" key="2">
    <citation type="journal article" date="2021" name="PeerJ">
        <title>Extensive microbial diversity within the chicken gut microbiome revealed by metagenomics and culture.</title>
        <authorList>
            <person name="Gilroy R."/>
            <person name="Ravi A."/>
            <person name="Getino M."/>
            <person name="Pursley I."/>
            <person name="Horton D.L."/>
            <person name="Alikhan N.F."/>
            <person name="Baker D."/>
            <person name="Gharbi K."/>
            <person name="Hall N."/>
            <person name="Watson M."/>
            <person name="Adriaenssens E.M."/>
            <person name="Foster-Nyarko E."/>
            <person name="Jarju S."/>
            <person name="Secka A."/>
            <person name="Antonio M."/>
            <person name="Oren A."/>
            <person name="Chaudhuri R.R."/>
            <person name="La Ragione R."/>
            <person name="Hildebrand F."/>
            <person name="Pallen M.J."/>
        </authorList>
    </citation>
    <scope>NUCLEOTIDE SEQUENCE</scope>
    <source>
        <strain evidence="1">E3-2379</strain>
    </source>
</reference>
<proteinExistence type="predicted"/>
<sequence length="36" mass="3843">MLKIGSHVGMSGKEMFLGSVKEAVSYGANTFMIYTG</sequence>
<dbReference type="InterPro" id="IPR036237">
    <property type="entry name" value="Xyl_isomerase-like_sf"/>
</dbReference>
<dbReference type="EMBL" id="JADIML010000184">
    <property type="protein sequence ID" value="MBO8463611.1"/>
    <property type="molecule type" value="Genomic_DNA"/>
</dbReference>
<comment type="caution">
    <text evidence="1">The sequence shown here is derived from an EMBL/GenBank/DDBJ whole genome shotgun (WGS) entry which is preliminary data.</text>
</comment>
<evidence type="ECO:0000313" key="2">
    <source>
        <dbReference type="Proteomes" id="UP000823618"/>
    </source>
</evidence>
<protein>
    <submittedName>
        <fullName evidence="1">Deoxyribonuclease IV</fullName>
    </submittedName>
</protein>
<evidence type="ECO:0000313" key="1">
    <source>
        <dbReference type="EMBL" id="MBO8463611.1"/>
    </source>
</evidence>
<dbReference type="AlphaFoldDB" id="A0A9D9I0A8"/>
<dbReference type="Gene3D" id="3.20.20.150">
    <property type="entry name" value="Divalent-metal-dependent TIM barrel enzymes"/>
    <property type="match status" value="1"/>
</dbReference>
<dbReference type="Proteomes" id="UP000823618">
    <property type="component" value="Unassembled WGS sequence"/>
</dbReference>
<name>A0A9D9I0A8_9FIRM</name>
<accession>A0A9D9I0A8</accession>